<dbReference type="InterPro" id="IPR000719">
    <property type="entry name" value="Prot_kinase_dom"/>
</dbReference>
<dbReference type="PROSITE" id="PS00109">
    <property type="entry name" value="PROTEIN_KINASE_TYR"/>
    <property type="match status" value="1"/>
</dbReference>
<dbReference type="InterPro" id="IPR001245">
    <property type="entry name" value="Ser-Thr/Tyr_kinase_cat_dom"/>
</dbReference>
<evidence type="ECO:0000313" key="4">
    <source>
        <dbReference type="EMBL" id="KIJ12385.1"/>
    </source>
</evidence>
<gene>
    <name evidence="4" type="ORF">PAXINDRAFT_101209</name>
</gene>
<organism evidence="4 5">
    <name type="scientific">Paxillus involutus ATCC 200175</name>
    <dbReference type="NCBI Taxonomy" id="664439"/>
    <lineage>
        <taxon>Eukaryota</taxon>
        <taxon>Fungi</taxon>
        <taxon>Dikarya</taxon>
        <taxon>Basidiomycota</taxon>
        <taxon>Agaricomycotina</taxon>
        <taxon>Agaricomycetes</taxon>
        <taxon>Agaricomycetidae</taxon>
        <taxon>Boletales</taxon>
        <taxon>Paxilineae</taxon>
        <taxon>Paxillaceae</taxon>
        <taxon>Paxillus</taxon>
    </lineage>
</organism>
<sequence>MISEESGPSLVSFGPVPDLTGSVIKLDDQYSEGGSFGDVYRCKYLSNSGTKEVAVKAFRFEFTVNEHDGNGSDRSSRMIRRELGIWRRLDHENIVPFLGIVYGFGRLRTASLVSLWMPHGTLHNLIAKHHDKLTNSRRLQLLLDVANGLLYLHSFPIIHGDLSSNNVLIDANYNARLTDFGYASLLGEIPEALAYLQMSTRRPGTLRWAAPEQLFPGPEDTLERRTKSDIYSFGSIALEASHLATNPSSALSLLQVFSGELPWSEVRGDAAVIVLVSEGQKPSRPQSYPINDQHWEFIERCWSEVLERPAAKDIVSALGHFRASLLVDLLRLSAKFTDSQPASSGSPSPSASRAQLLEVYQEAV</sequence>
<reference evidence="4 5" key="1">
    <citation type="submission" date="2014-06" db="EMBL/GenBank/DDBJ databases">
        <authorList>
            <consortium name="DOE Joint Genome Institute"/>
            <person name="Kuo A."/>
            <person name="Kohler A."/>
            <person name="Nagy L.G."/>
            <person name="Floudas D."/>
            <person name="Copeland A."/>
            <person name="Barry K.W."/>
            <person name="Cichocki N."/>
            <person name="Veneault-Fourrey C."/>
            <person name="LaButti K."/>
            <person name="Lindquist E.A."/>
            <person name="Lipzen A."/>
            <person name="Lundell T."/>
            <person name="Morin E."/>
            <person name="Murat C."/>
            <person name="Sun H."/>
            <person name="Tunlid A."/>
            <person name="Henrissat B."/>
            <person name="Grigoriev I.V."/>
            <person name="Hibbett D.S."/>
            <person name="Martin F."/>
            <person name="Nordberg H.P."/>
            <person name="Cantor M.N."/>
            <person name="Hua S.X."/>
        </authorList>
    </citation>
    <scope>NUCLEOTIDE SEQUENCE [LARGE SCALE GENOMIC DNA]</scope>
    <source>
        <strain evidence="4 5">ATCC 200175</strain>
    </source>
</reference>
<proteinExistence type="predicted"/>
<feature type="domain" description="Protein kinase" evidence="3">
    <location>
        <begin position="25"/>
        <end position="323"/>
    </location>
</feature>
<evidence type="ECO:0000313" key="5">
    <source>
        <dbReference type="Proteomes" id="UP000053647"/>
    </source>
</evidence>
<dbReference type="Proteomes" id="UP000053647">
    <property type="component" value="Unassembled WGS sequence"/>
</dbReference>
<reference evidence="5" key="2">
    <citation type="submission" date="2015-01" db="EMBL/GenBank/DDBJ databases">
        <title>Evolutionary Origins and Diversification of the Mycorrhizal Mutualists.</title>
        <authorList>
            <consortium name="DOE Joint Genome Institute"/>
            <consortium name="Mycorrhizal Genomics Consortium"/>
            <person name="Kohler A."/>
            <person name="Kuo A."/>
            <person name="Nagy L.G."/>
            <person name="Floudas D."/>
            <person name="Copeland A."/>
            <person name="Barry K.W."/>
            <person name="Cichocki N."/>
            <person name="Veneault-Fourrey C."/>
            <person name="LaButti K."/>
            <person name="Lindquist E.A."/>
            <person name="Lipzen A."/>
            <person name="Lundell T."/>
            <person name="Morin E."/>
            <person name="Murat C."/>
            <person name="Riley R."/>
            <person name="Ohm R."/>
            <person name="Sun H."/>
            <person name="Tunlid A."/>
            <person name="Henrissat B."/>
            <person name="Grigoriev I.V."/>
            <person name="Hibbett D.S."/>
            <person name="Martin F."/>
        </authorList>
    </citation>
    <scope>NUCLEOTIDE SEQUENCE [LARGE SCALE GENOMIC DNA]</scope>
    <source>
        <strain evidence="5">ATCC 200175</strain>
    </source>
</reference>
<dbReference type="PANTHER" id="PTHR44329:SF298">
    <property type="entry name" value="MIXED LINEAGE KINASE DOMAIN-LIKE PROTEIN"/>
    <property type="match status" value="1"/>
</dbReference>
<dbReference type="PANTHER" id="PTHR44329">
    <property type="entry name" value="SERINE/THREONINE-PROTEIN KINASE TNNI3K-RELATED"/>
    <property type="match status" value="1"/>
</dbReference>
<evidence type="ECO:0000256" key="2">
    <source>
        <dbReference type="ARBA" id="ARBA00022840"/>
    </source>
</evidence>
<dbReference type="Gene3D" id="1.10.510.10">
    <property type="entry name" value="Transferase(Phosphotransferase) domain 1"/>
    <property type="match status" value="1"/>
</dbReference>
<name>A0A0C9T9T2_PAXIN</name>
<accession>A0A0C9T9T2</accession>
<protein>
    <recommendedName>
        <fullName evidence="3">Protein kinase domain-containing protein</fullName>
    </recommendedName>
</protein>
<evidence type="ECO:0000256" key="1">
    <source>
        <dbReference type="ARBA" id="ARBA00022741"/>
    </source>
</evidence>
<dbReference type="GO" id="GO:0004674">
    <property type="term" value="F:protein serine/threonine kinase activity"/>
    <property type="evidence" value="ECO:0007669"/>
    <property type="project" value="TreeGrafter"/>
</dbReference>
<dbReference type="GO" id="GO:0005524">
    <property type="term" value="F:ATP binding"/>
    <property type="evidence" value="ECO:0007669"/>
    <property type="project" value="UniProtKB-KW"/>
</dbReference>
<dbReference type="InterPro" id="IPR051681">
    <property type="entry name" value="Ser/Thr_Kinases-Pseudokinases"/>
</dbReference>
<dbReference type="AlphaFoldDB" id="A0A0C9T9T2"/>
<keyword evidence="1" id="KW-0547">Nucleotide-binding</keyword>
<dbReference type="OrthoDB" id="4062651at2759"/>
<dbReference type="SUPFAM" id="SSF56112">
    <property type="entry name" value="Protein kinase-like (PK-like)"/>
    <property type="match status" value="1"/>
</dbReference>
<dbReference type="InterPro" id="IPR011009">
    <property type="entry name" value="Kinase-like_dom_sf"/>
</dbReference>
<dbReference type="Pfam" id="PF07714">
    <property type="entry name" value="PK_Tyr_Ser-Thr"/>
    <property type="match status" value="1"/>
</dbReference>
<evidence type="ECO:0000259" key="3">
    <source>
        <dbReference type="PROSITE" id="PS50011"/>
    </source>
</evidence>
<dbReference type="PROSITE" id="PS50011">
    <property type="entry name" value="PROTEIN_KINASE_DOM"/>
    <property type="match status" value="1"/>
</dbReference>
<dbReference type="EMBL" id="KN819364">
    <property type="protein sequence ID" value="KIJ12385.1"/>
    <property type="molecule type" value="Genomic_DNA"/>
</dbReference>
<dbReference type="HOGENOM" id="CLU_000288_7_18_1"/>
<keyword evidence="5" id="KW-1185">Reference proteome</keyword>
<keyword evidence="2" id="KW-0067">ATP-binding</keyword>
<dbReference type="InterPro" id="IPR008266">
    <property type="entry name" value="Tyr_kinase_AS"/>
</dbReference>